<protein>
    <submittedName>
        <fullName evidence="2">Uncharacterized protein</fullName>
    </submittedName>
</protein>
<name>A0A1B5L6F6_USTVR</name>
<dbReference type="EMBL" id="BBTG02000005">
    <property type="protein sequence ID" value="GAO19166.1"/>
    <property type="molecule type" value="Genomic_DNA"/>
</dbReference>
<proteinExistence type="predicted"/>
<gene>
    <name evidence="2" type="ORF">UVI_02014710</name>
</gene>
<evidence type="ECO:0000313" key="3">
    <source>
        <dbReference type="Proteomes" id="UP000054053"/>
    </source>
</evidence>
<feature type="region of interest" description="Disordered" evidence="1">
    <location>
        <begin position="55"/>
        <end position="83"/>
    </location>
</feature>
<evidence type="ECO:0000256" key="1">
    <source>
        <dbReference type="SAM" id="MobiDB-lite"/>
    </source>
</evidence>
<dbReference type="AlphaFoldDB" id="A0A1B5L6F6"/>
<dbReference type="Proteomes" id="UP000054053">
    <property type="component" value="Unassembled WGS sequence"/>
</dbReference>
<organism evidence="2 3">
    <name type="scientific">Ustilaginoidea virens</name>
    <name type="common">Rice false smut fungus</name>
    <name type="synonym">Villosiclava virens</name>
    <dbReference type="NCBI Taxonomy" id="1159556"/>
    <lineage>
        <taxon>Eukaryota</taxon>
        <taxon>Fungi</taxon>
        <taxon>Dikarya</taxon>
        <taxon>Ascomycota</taxon>
        <taxon>Pezizomycotina</taxon>
        <taxon>Sordariomycetes</taxon>
        <taxon>Hypocreomycetidae</taxon>
        <taxon>Hypocreales</taxon>
        <taxon>Clavicipitaceae</taxon>
        <taxon>Ustilaginoidea</taxon>
    </lineage>
</organism>
<sequence length="157" mass="16908">MKKEGREGWSLHLQHAEELGDGEVDEAQPVCVPGQGSREALAHVLGAEAQLVRPRRQRLQPGLQLGEGQDGGGQHRDEDVHIHQAGPLGILQPARVQAAEDLAQQLERDAQRLDLVAGPPQGSGLARRLGVQPVDVDLGLARGGDQAHEGILHRERD</sequence>
<evidence type="ECO:0000313" key="2">
    <source>
        <dbReference type="EMBL" id="GAO19166.1"/>
    </source>
</evidence>
<reference evidence="3" key="1">
    <citation type="journal article" date="2016" name="Genome Announc.">
        <title>Genome sequence of Ustilaginoidea virens IPU010, a rice pathogenic fungus causing false smut.</title>
        <authorList>
            <person name="Kumagai T."/>
            <person name="Ishii T."/>
            <person name="Terai G."/>
            <person name="Umemura M."/>
            <person name="Machida M."/>
            <person name="Asai K."/>
        </authorList>
    </citation>
    <scope>NUCLEOTIDE SEQUENCE [LARGE SCALE GENOMIC DNA]</scope>
    <source>
        <strain evidence="3">IPU010</strain>
    </source>
</reference>
<comment type="caution">
    <text evidence="2">The sequence shown here is derived from an EMBL/GenBank/DDBJ whole genome shotgun (WGS) entry which is preliminary data.</text>
</comment>
<accession>A0A1B5L6F6</accession>
<feature type="compositionally biased region" description="Basic and acidic residues" evidence="1">
    <location>
        <begin position="73"/>
        <end position="82"/>
    </location>
</feature>